<comment type="caution">
    <text evidence="1">The sequence shown here is derived from an EMBL/GenBank/DDBJ whole genome shotgun (WGS) entry which is preliminary data.</text>
</comment>
<proteinExistence type="predicted"/>
<organism evidence="1 2">
    <name type="scientific">Roseburia lenta</name>
    <dbReference type="NCBI Taxonomy" id="2763061"/>
    <lineage>
        <taxon>Bacteria</taxon>
        <taxon>Bacillati</taxon>
        <taxon>Bacillota</taxon>
        <taxon>Clostridia</taxon>
        <taxon>Lachnospirales</taxon>
        <taxon>Lachnospiraceae</taxon>
        <taxon>Roseburia</taxon>
    </lineage>
</organism>
<dbReference type="EMBL" id="JACOPG010000004">
    <property type="protein sequence ID" value="MBC5687072.1"/>
    <property type="molecule type" value="Genomic_DNA"/>
</dbReference>
<gene>
    <name evidence="1" type="ORF">H8R94_10730</name>
</gene>
<name>A0ABR7GIF9_9FIRM</name>
<keyword evidence="2" id="KW-1185">Reference proteome</keyword>
<accession>A0ABR7GIF9</accession>
<evidence type="ECO:0000313" key="2">
    <source>
        <dbReference type="Proteomes" id="UP000643810"/>
    </source>
</evidence>
<dbReference type="RefSeq" id="WP_186854639.1">
    <property type="nucleotide sequence ID" value="NZ_JACOPG010000004.1"/>
</dbReference>
<protein>
    <submittedName>
        <fullName evidence="1">Uncharacterized protein</fullName>
    </submittedName>
</protein>
<reference evidence="1 2" key="1">
    <citation type="submission" date="2020-08" db="EMBL/GenBank/DDBJ databases">
        <title>Genome public.</title>
        <authorList>
            <person name="Liu C."/>
            <person name="Sun Q."/>
        </authorList>
    </citation>
    <scope>NUCLEOTIDE SEQUENCE [LARGE SCALE GENOMIC DNA]</scope>
    <source>
        <strain evidence="1 2">NSJ-9</strain>
    </source>
</reference>
<sequence length="309" mass="35789">MTYEIFKKELISLLEERIDADQEIDVRPVLKNNDLWLDGLSILQSSVNISPTIYLHTCYEIFQEGSSLTEIADRILSSFSEYRLKEDVDLSFFTDFSKVRENIIYKLVNMEKNKELLAEVPFVPYLDLAVVFCYYILADETFPEQMTRSNASILIRNDMLDIWHITPKELLSYARRNTPKLLAPKMHSFSGLVDSMLEAAGQSLPEIEDMEDLADFQMYVLTNANQYFGAAVMLYPQIMQKCAKVTESDFVILPSSVHELILLPYQNRFDLEEMSALVRQVNATCVMPEEVLSDHVYYYDHVNNRVSYS</sequence>
<dbReference type="Proteomes" id="UP000643810">
    <property type="component" value="Unassembled WGS sequence"/>
</dbReference>
<evidence type="ECO:0000313" key="1">
    <source>
        <dbReference type="EMBL" id="MBC5687072.1"/>
    </source>
</evidence>
<dbReference type="Pfam" id="PF18941">
    <property type="entry name" value="DUF5688"/>
    <property type="match status" value="1"/>
</dbReference>
<dbReference type="InterPro" id="IPR043743">
    <property type="entry name" value="DUF5688"/>
</dbReference>